<evidence type="ECO:0000313" key="2">
    <source>
        <dbReference type="EMBL" id="EHL28962.1"/>
    </source>
</evidence>
<dbReference type="Proteomes" id="UP000002770">
    <property type="component" value="Unassembled WGS sequence"/>
</dbReference>
<organism evidence="2 3">
    <name type="scientific">Legionella drancourtii LLAP12</name>
    <dbReference type="NCBI Taxonomy" id="658187"/>
    <lineage>
        <taxon>Bacteria</taxon>
        <taxon>Pseudomonadati</taxon>
        <taxon>Pseudomonadota</taxon>
        <taxon>Gammaproteobacteria</taxon>
        <taxon>Legionellales</taxon>
        <taxon>Legionellaceae</taxon>
        <taxon>Legionella</taxon>
    </lineage>
</organism>
<accession>G9EUG2</accession>
<dbReference type="RefSeq" id="WP_006872816.1">
    <property type="nucleotide sequence ID" value="NZ_JH413850.1"/>
</dbReference>
<reference evidence="2 3" key="1">
    <citation type="journal article" date="2011" name="BMC Genomics">
        <title>Insight into cross-talk between intra-amoebal pathogens.</title>
        <authorList>
            <person name="Gimenez G."/>
            <person name="Bertelli C."/>
            <person name="Moliner C."/>
            <person name="Robert C."/>
            <person name="Raoult D."/>
            <person name="Fournier P.E."/>
            <person name="Greub G."/>
        </authorList>
    </citation>
    <scope>NUCLEOTIDE SEQUENCE [LARGE SCALE GENOMIC DNA]</scope>
    <source>
        <strain evidence="2 3">LLAP12</strain>
    </source>
</reference>
<keyword evidence="3" id="KW-1185">Reference proteome</keyword>
<feature type="region of interest" description="Disordered" evidence="1">
    <location>
        <begin position="196"/>
        <end position="232"/>
    </location>
</feature>
<feature type="compositionally biased region" description="Basic and acidic residues" evidence="1">
    <location>
        <begin position="211"/>
        <end position="222"/>
    </location>
</feature>
<dbReference type="eggNOG" id="ENOG5030JSI">
    <property type="taxonomic scope" value="Bacteria"/>
</dbReference>
<evidence type="ECO:0000256" key="1">
    <source>
        <dbReference type="SAM" id="MobiDB-lite"/>
    </source>
</evidence>
<gene>
    <name evidence="2" type="ORF">LDG_8956</name>
</gene>
<proteinExistence type="predicted"/>
<feature type="compositionally biased region" description="Polar residues" evidence="1">
    <location>
        <begin position="223"/>
        <end position="232"/>
    </location>
</feature>
<protein>
    <submittedName>
        <fullName evidence="2">Uncharacterized protein</fullName>
    </submittedName>
</protein>
<sequence>MGKNSKEALIDIFIPVGIVPKDPQKPSKYYLELPPLTSDCNAQTFYDNFNFKALADVLTTRSGTTFSLPIGLTHEEAEQVADLHAHDTFKIIVHVTVPLSSRSTRRMTESEIDPSRIGVSSTADYFYLSPNTVFSANAIIAAHLMDMNNCYKTLRIPYSERSTLLWPQECSVINRQHPRFLNDEVLTMQSTAPFATQAAQSGGSPLHKKPSKELPPNEHEKTPTSNVPHRPY</sequence>
<dbReference type="OrthoDB" id="5631303at2"/>
<dbReference type="HOGENOM" id="CLU_1193635_0_0_6"/>
<dbReference type="EMBL" id="JH413850">
    <property type="protein sequence ID" value="EHL28962.1"/>
    <property type="molecule type" value="Genomic_DNA"/>
</dbReference>
<dbReference type="STRING" id="658187.LDG_8956"/>
<dbReference type="AlphaFoldDB" id="G9EUG2"/>
<dbReference type="InParanoid" id="G9EUG2"/>
<name>G9EUG2_9GAMM</name>
<evidence type="ECO:0000313" key="3">
    <source>
        <dbReference type="Proteomes" id="UP000002770"/>
    </source>
</evidence>